<dbReference type="PANTHER" id="PTHR43434:SF1">
    <property type="entry name" value="PHOSPHOGLYCOLATE PHOSPHATASE"/>
    <property type="match status" value="1"/>
</dbReference>
<gene>
    <name evidence="5" type="ordered locus">LFE_0058</name>
</gene>
<comment type="pathway">
    <text evidence="2">Organic acid metabolism; glycolate biosynthesis; glycolate from 2-phosphoglycolate: step 1/1.</text>
</comment>
<accession>I0IKI9</accession>
<dbReference type="GO" id="GO:0008967">
    <property type="term" value="F:phosphoglycolate phosphatase activity"/>
    <property type="evidence" value="ECO:0007669"/>
    <property type="project" value="UniProtKB-EC"/>
</dbReference>
<proteinExistence type="inferred from homology"/>
<dbReference type="Gene3D" id="1.10.150.240">
    <property type="entry name" value="Putative phosphatase, domain 2"/>
    <property type="match status" value="1"/>
</dbReference>
<dbReference type="OrthoDB" id="9792518at2"/>
<dbReference type="FunFam" id="3.40.50.1000:FF:000022">
    <property type="entry name" value="Phosphoglycolate phosphatase"/>
    <property type="match status" value="1"/>
</dbReference>
<dbReference type="NCBIfam" id="TIGR01549">
    <property type="entry name" value="HAD-SF-IA-v1"/>
    <property type="match status" value="1"/>
</dbReference>
<dbReference type="Proteomes" id="UP000007382">
    <property type="component" value="Chromosome"/>
</dbReference>
<dbReference type="SFLD" id="SFLDG01135">
    <property type="entry name" value="C1.5.6:_HAD__Beta-PGM__Phospha"/>
    <property type="match status" value="1"/>
</dbReference>
<dbReference type="RefSeq" id="WP_014448283.1">
    <property type="nucleotide sequence ID" value="NC_017094.1"/>
</dbReference>
<name>I0IKI9_LEPFC</name>
<evidence type="ECO:0000313" key="6">
    <source>
        <dbReference type="Proteomes" id="UP000007382"/>
    </source>
</evidence>
<dbReference type="PATRIC" id="fig|1162668.3.peg.67"/>
<dbReference type="KEGG" id="lfc:LFE_0058"/>
<dbReference type="HOGENOM" id="CLU_045011_19_3_0"/>
<comment type="similarity">
    <text evidence="3">Belongs to the HAD-like hydrolase superfamily. CbbY/CbbZ/Gph/YieH family.</text>
</comment>
<evidence type="ECO:0000313" key="5">
    <source>
        <dbReference type="EMBL" id="BAM05788.1"/>
    </source>
</evidence>
<dbReference type="InterPro" id="IPR006439">
    <property type="entry name" value="HAD-SF_hydro_IA"/>
</dbReference>
<dbReference type="InterPro" id="IPR023198">
    <property type="entry name" value="PGP-like_dom2"/>
</dbReference>
<reference evidence="5 6" key="1">
    <citation type="journal article" date="2012" name="J. Bacteriol.">
        <title>Complete Genome Sequence of Leptospirillum ferrooxidans Strain C2-3, Isolated from a Fresh Volcanic Ash Deposit on the Island of Miyake, Japan.</title>
        <authorList>
            <person name="Fujimura R."/>
            <person name="Sato Y."/>
            <person name="Nishizawa T."/>
            <person name="Oshima K."/>
            <person name="Kim S.-W."/>
            <person name="Hattori M."/>
            <person name="Kamijo T."/>
            <person name="Ohta H."/>
        </authorList>
    </citation>
    <scope>NUCLEOTIDE SEQUENCE [LARGE SCALE GENOMIC DNA]</scope>
    <source>
        <strain evidence="5 6">C2-3</strain>
    </source>
</reference>
<dbReference type="GO" id="GO:0006281">
    <property type="term" value="P:DNA repair"/>
    <property type="evidence" value="ECO:0007669"/>
    <property type="project" value="TreeGrafter"/>
</dbReference>
<organism evidence="5 6">
    <name type="scientific">Leptospirillum ferrooxidans (strain C2-3)</name>
    <dbReference type="NCBI Taxonomy" id="1162668"/>
    <lineage>
        <taxon>Bacteria</taxon>
        <taxon>Pseudomonadati</taxon>
        <taxon>Nitrospirota</taxon>
        <taxon>Nitrospiria</taxon>
        <taxon>Nitrospirales</taxon>
        <taxon>Nitrospiraceae</taxon>
        <taxon>Leptospirillum</taxon>
    </lineage>
</organism>
<sequence length="225" mass="25245">MVRDKVSPELILWDLDGTLVDSSADLVRATNEAMRTLGYPDVDQAHFARMVGNGVRYLVSAALPPESREREQEKAIEIFMEYYRGHIADKTRYFEGIPDLLAELPVDHVIVSNKREELCRLLVDKLESGSWFKEIVGGDTFVNRKPHPQPILEMVKRFSVDPSRVVMIGDSILDIESGLKAGVQTIGVTWGFGDPLENSEINPDHVFRNVSGMASFLKQSCLGRV</sequence>
<comment type="catalytic activity">
    <reaction evidence="1">
        <text>2-phosphoglycolate + H2O = glycolate + phosphate</text>
        <dbReference type="Rhea" id="RHEA:14369"/>
        <dbReference type="ChEBI" id="CHEBI:15377"/>
        <dbReference type="ChEBI" id="CHEBI:29805"/>
        <dbReference type="ChEBI" id="CHEBI:43474"/>
        <dbReference type="ChEBI" id="CHEBI:58033"/>
        <dbReference type="EC" id="3.1.3.18"/>
    </reaction>
</comment>
<dbReference type="EC" id="3.1.3.18" evidence="4"/>
<dbReference type="InterPro" id="IPR023214">
    <property type="entry name" value="HAD_sf"/>
</dbReference>
<dbReference type="eggNOG" id="COG0546">
    <property type="taxonomic scope" value="Bacteria"/>
</dbReference>
<evidence type="ECO:0000256" key="4">
    <source>
        <dbReference type="ARBA" id="ARBA00013078"/>
    </source>
</evidence>
<dbReference type="InterPro" id="IPR041492">
    <property type="entry name" value="HAD_2"/>
</dbReference>
<protein>
    <recommendedName>
        <fullName evidence="4">phosphoglycolate phosphatase</fullName>
        <ecNumber evidence="4">3.1.3.18</ecNumber>
    </recommendedName>
</protein>
<evidence type="ECO:0000256" key="1">
    <source>
        <dbReference type="ARBA" id="ARBA00000830"/>
    </source>
</evidence>
<dbReference type="SFLD" id="SFLDG01129">
    <property type="entry name" value="C1.5:_HAD__Beta-PGM__Phosphata"/>
    <property type="match status" value="1"/>
</dbReference>
<dbReference type="SFLD" id="SFLDS00003">
    <property type="entry name" value="Haloacid_Dehalogenase"/>
    <property type="match status" value="1"/>
</dbReference>
<dbReference type="SUPFAM" id="SSF56784">
    <property type="entry name" value="HAD-like"/>
    <property type="match status" value="1"/>
</dbReference>
<dbReference type="GO" id="GO:0005829">
    <property type="term" value="C:cytosol"/>
    <property type="evidence" value="ECO:0007669"/>
    <property type="project" value="TreeGrafter"/>
</dbReference>
<dbReference type="Pfam" id="PF13419">
    <property type="entry name" value="HAD_2"/>
    <property type="match status" value="1"/>
</dbReference>
<dbReference type="Gene3D" id="3.40.50.1000">
    <property type="entry name" value="HAD superfamily/HAD-like"/>
    <property type="match status" value="1"/>
</dbReference>
<reference evidence="6" key="2">
    <citation type="submission" date="2012-03" db="EMBL/GenBank/DDBJ databases">
        <title>The complete genome sequence of the pioneer microbe on fresh volcanic deposit, Leptospirillum ferrooxidans strain C2-3.</title>
        <authorList>
            <person name="Fujimura R."/>
            <person name="Sato Y."/>
            <person name="Nishizawa T."/>
            <person name="Nanba K."/>
            <person name="Oshima K."/>
            <person name="Hattori M."/>
            <person name="Kamijo T."/>
            <person name="Ohta H."/>
        </authorList>
    </citation>
    <scope>NUCLEOTIDE SEQUENCE [LARGE SCALE GENOMIC DNA]</scope>
    <source>
        <strain evidence="6">C2-3</strain>
    </source>
</reference>
<dbReference type="PANTHER" id="PTHR43434">
    <property type="entry name" value="PHOSPHOGLYCOLATE PHOSPHATASE"/>
    <property type="match status" value="1"/>
</dbReference>
<dbReference type="AlphaFoldDB" id="I0IKI9"/>
<dbReference type="InterPro" id="IPR050155">
    <property type="entry name" value="HAD-like_hydrolase_sf"/>
</dbReference>
<dbReference type="STRING" id="1162668.LFE_0058"/>
<dbReference type="EMBL" id="AP012342">
    <property type="protein sequence ID" value="BAM05788.1"/>
    <property type="molecule type" value="Genomic_DNA"/>
</dbReference>
<evidence type="ECO:0000256" key="2">
    <source>
        <dbReference type="ARBA" id="ARBA00004818"/>
    </source>
</evidence>
<evidence type="ECO:0000256" key="3">
    <source>
        <dbReference type="ARBA" id="ARBA00006171"/>
    </source>
</evidence>
<dbReference type="InterPro" id="IPR036412">
    <property type="entry name" value="HAD-like_sf"/>
</dbReference>
<keyword evidence="6" id="KW-1185">Reference proteome</keyword>